<dbReference type="Ensembl" id="ENSCSAVT00000018971.1">
    <property type="protein sequence ID" value="ENSCSAVP00000018766.1"/>
    <property type="gene ID" value="ENSCSAVG00000011026.1"/>
</dbReference>
<dbReference type="GO" id="GO:0019005">
    <property type="term" value="C:SCF ubiquitin ligase complex"/>
    <property type="evidence" value="ECO:0007669"/>
    <property type="project" value="TreeGrafter"/>
</dbReference>
<dbReference type="SUPFAM" id="SSF81383">
    <property type="entry name" value="F-box domain"/>
    <property type="match status" value="1"/>
</dbReference>
<dbReference type="InterPro" id="IPR032675">
    <property type="entry name" value="LRR_dom_sf"/>
</dbReference>
<reference evidence="6" key="1">
    <citation type="submission" date="2003-08" db="EMBL/GenBank/DDBJ databases">
        <authorList>
            <person name="Birren B."/>
            <person name="Nusbaum C."/>
            <person name="Abebe A."/>
            <person name="Abouelleil A."/>
            <person name="Adekoya E."/>
            <person name="Ait-zahra M."/>
            <person name="Allen N."/>
            <person name="Allen T."/>
            <person name="An P."/>
            <person name="Anderson M."/>
            <person name="Anderson S."/>
            <person name="Arachchi H."/>
            <person name="Armbruster J."/>
            <person name="Bachantsang P."/>
            <person name="Baldwin J."/>
            <person name="Barry A."/>
            <person name="Bayul T."/>
            <person name="Blitshsteyn B."/>
            <person name="Bloom T."/>
            <person name="Blye J."/>
            <person name="Boguslavskiy L."/>
            <person name="Borowsky M."/>
            <person name="Boukhgalter B."/>
            <person name="Brunache A."/>
            <person name="Butler J."/>
            <person name="Calixte N."/>
            <person name="Calvo S."/>
            <person name="Camarata J."/>
            <person name="Campo K."/>
            <person name="Chang J."/>
            <person name="Cheshatsang Y."/>
            <person name="Citroen M."/>
            <person name="Collymore A."/>
            <person name="Considine T."/>
            <person name="Cook A."/>
            <person name="Cooke P."/>
            <person name="Corum B."/>
            <person name="Cuomo C."/>
            <person name="David R."/>
            <person name="Dawoe T."/>
            <person name="Degray S."/>
            <person name="Dodge S."/>
            <person name="Dooley K."/>
            <person name="Dorje P."/>
            <person name="Dorjee K."/>
            <person name="Dorris L."/>
            <person name="Duffey N."/>
            <person name="Dupes A."/>
            <person name="Elkins T."/>
            <person name="Engels R."/>
            <person name="Erickson J."/>
            <person name="Farina A."/>
            <person name="Faro S."/>
            <person name="Ferreira P."/>
            <person name="Fischer H."/>
            <person name="Fitzgerald M."/>
            <person name="Foley K."/>
            <person name="Gage D."/>
            <person name="Galagan J."/>
            <person name="Gearin G."/>
            <person name="Gnerre S."/>
            <person name="Gnirke A."/>
            <person name="Goyette A."/>
            <person name="Graham J."/>
            <person name="Grandbois E."/>
            <person name="Gyaltsen K."/>
            <person name="Hafez N."/>
            <person name="Hagopian D."/>
            <person name="Hagos B."/>
            <person name="Hall J."/>
            <person name="Hatcher B."/>
            <person name="Heller A."/>
            <person name="Higgins H."/>
            <person name="Honan T."/>
            <person name="Horn A."/>
            <person name="Houde N."/>
            <person name="Hughes L."/>
            <person name="Hulme W."/>
            <person name="Husby E."/>
            <person name="Iliev I."/>
            <person name="Jaffe D."/>
            <person name="Jones C."/>
            <person name="Kamal M."/>
            <person name="Kamat A."/>
            <person name="Kamvysselis M."/>
            <person name="Karlsson E."/>
            <person name="Kells C."/>
            <person name="Kieu A."/>
            <person name="Kisner P."/>
            <person name="Kodira C."/>
            <person name="Kulbokas E."/>
            <person name="Labutti K."/>
            <person name="Lama D."/>
            <person name="Landers T."/>
            <person name="Leger J."/>
            <person name="Levine S."/>
            <person name="Lewis D."/>
            <person name="Lewis T."/>
            <person name="Lindblad-toh K."/>
            <person name="Liu X."/>
            <person name="Lokyitsang T."/>
            <person name="Lokyitsang Y."/>
            <person name="Lucien O."/>
            <person name="Lui A."/>
            <person name="Ma L.J."/>
            <person name="Mabbitt R."/>
            <person name="Macdonald J."/>
            <person name="Maclean C."/>
            <person name="Major J."/>
            <person name="Manning J."/>
            <person name="Marabella R."/>
            <person name="Maru K."/>
            <person name="Matthews C."/>
            <person name="Mauceli E."/>
            <person name="Mccarthy M."/>
            <person name="Mcdonough S."/>
            <person name="Mcghee T."/>
            <person name="Meldrim J."/>
            <person name="Meneus L."/>
            <person name="Mesirov J."/>
            <person name="Mihalev A."/>
            <person name="Mihova T."/>
            <person name="Mikkelsen T."/>
            <person name="Mlenga V."/>
            <person name="Moru K."/>
            <person name="Mozes J."/>
            <person name="Mulrain L."/>
            <person name="Munson G."/>
            <person name="Naylor J."/>
            <person name="Newes C."/>
            <person name="Nguyen C."/>
            <person name="Nguyen N."/>
            <person name="Nguyen T."/>
            <person name="Nicol R."/>
            <person name="Nielsen C."/>
            <person name="Nizzari M."/>
            <person name="Norbu C."/>
            <person name="Norbu N."/>
            <person name="O'donnell P."/>
            <person name="Okoawo O."/>
            <person name="O'leary S."/>
            <person name="Omotosho B."/>
            <person name="O'neill K."/>
            <person name="Osman S."/>
            <person name="Parker S."/>
            <person name="Perrin D."/>
            <person name="Phunkhang P."/>
            <person name="Piqani B."/>
            <person name="Purcell S."/>
            <person name="Rachupka T."/>
            <person name="Ramasamy U."/>
            <person name="Rameau R."/>
            <person name="Ray V."/>
            <person name="Raymond C."/>
            <person name="Retta R."/>
            <person name="Richardson S."/>
            <person name="Rise C."/>
            <person name="Rodriguez J."/>
            <person name="Rogers J."/>
            <person name="Rogov P."/>
            <person name="Rutman M."/>
            <person name="Schupbach R."/>
            <person name="Seaman C."/>
            <person name="Settipalli S."/>
            <person name="Sharpe T."/>
            <person name="Sheridan J."/>
            <person name="Sherpa N."/>
            <person name="Shi J."/>
            <person name="Smirnov S."/>
            <person name="Smith C."/>
            <person name="Sougnez C."/>
            <person name="Spencer B."/>
            <person name="Stalker J."/>
            <person name="Stange-thomann N."/>
            <person name="Stavropoulos S."/>
            <person name="Stetson K."/>
            <person name="Stone C."/>
            <person name="Stone S."/>
            <person name="Stubbs M."/>
            <person name="Talamas J."/>
            <person name="Tchuinga P."/>
            <person name="Tenzing P."/>
            <person name="Tesfaye S."/>
            <person name="Theodore J."/>
            <person name="Thoulutsang Y."/>
            <person name="Topham K."/>
            <person name="Towey S."/>
            <person name="Tsamla T."/>
            <person name="Tsomo N."/>
            <person name="Vallee D."/>
            <person name="Vassiliev H."/>
            <person name="Venkataraman V."/>
            <person name="Vinson J."/>
            <person name="Vo A."/>
            <person name="Wade C."/>
            <person name="Wang S."/>
            <person name="Wangchuk T."/>
            <person name="Wangdi T."/>
            <person name="Whittaker C."/>
            <person name="Wilkinson J."/>
            <person name="Wu Y."/>
            <person name="Wyman D."/>
            <person name="Yadav S."/>
            <person name="Yang S."/>
            <person name="Yang X."/>
            <person name="Yeager S."/>
            <person name="Yee E."/>
            <person name="Young G."/>
            <person name="Zainoun J."/>
            <person name="Zembeck L."/>
            <person name="Zimmer A."/>
            <person name="Zody M."/>
            <person name="Lander E."/>
        </authorList>
    </citation>
    <scope>NUCLEOTIDE SEQUENCE [LARGE SCALE GENOMIC DNA]</scope>
</reference>
<keyword evidence="1" id="KW-0833">Ubl conjugation pathway</keyword>
<evidence type="ECO:0000313" key="6">
    <source>
        <dbReference type="Proteomes" id="UP000007875"/>
    </source>
</evidence>
<protein>
    <recommendedName>
        <fullName evidence="4">F-box domain-containing protein</fullName>
    </recommendedName>
</protein>
<dbReference type="InterPro" id="IPR036047">
    <property type="entry name" value="F-box-like_dom_sf"/>
</dbReference>
<dbReference type="InterPro" id="IPR001810">
    <property type="entry name" value="F-box_dom"/>
</dbReference>
<dbReference type="PANTHER" id="PTHR13318:SF152">
    <property type="entry name" value="F-BOX_LRR-REPEAT PROTEIN 4"/>
    <property type="match status" value="1"/>
</dbReference>
<dbReference type="SMART" id="SM00256">
    <property type="entry name" value="FBOX"/>
    <property type="match status" value="1"/>
</dbReference>
<proteinExistence type="predicted"/>
<keyword evidence="3" id="KW-1133">Transmembrane helix</keyword>
<evidence type="ECO:0000313" key="5">
    <source>
        <dbReference type="Ensembl" id="ENSCSAVP00000018766.1"/>
    </source>
</evidence>
<feature type="transmembrane region" description="Helical" evidence="3">
    <location>
        <begin position="510"/>
        <end position="533"/>
    </location>
</feature>
<dbReference type="PROSITE" id="PS50181">
    <property type="entry name" value="FBOX"/>
    <property type="match status" value="1"/>
</dbReference>
<dbReference type="AlphaFoldDB" id="H2ZMF0"/>
<keyword evidence="3" id="KW-0812">Transmembrane</keyword>
<evidence type="ECO:0000259" key="4">
    <source>
        <dbReference type="PROSITE" id="PS50181"/>
    </source>
</evidence>
<dbReference type="InterPro" id="IPR006553">
    <property type="entry name" value="Leu-rich_rpt_Cys-con_subtyp"/>
</dbReference>
<dbReference type="SUPFAM" id="SSF52047">
    <property type="entry name" value="RNI-like"/>
    <property type="match status" value="1"/>
</dbReference>
<reference evidence="5" key="3">
    <citation type="submission" date="2025-09" db="UniProtKB">
        <authorList>
            <consortium name="Ensembl"/>
        </authorList>
    </citation>
    <scope>IDENTIFICATION</scope>
</reference>
<dbReference type="PANTHER" id="PTHR13318">
    <property type="entry name" value="PARTNER OF PAIRED, ISOFORM B-RELATED"/>
    <property type="match status" value="1"/>
</dbReference>
<accession>H2ZMF0</accession>
<keyword evidence="3" id="KW-0472">Membrane</keyword>
<evidence type="ECO:0000256" key="2">
    <source>
        <dbReference type="SAM" id="MobiDB-lite"/>
    </source>
</evidence>
<dbReference type="Proteomes" id="UP000007875">
    <property type="component" value="Unassembled WGS sequence"/>
</dbReference>
<dbReference type="SMART" id="SM00367">
    <property type="entry name" value="LRR_CC"/>
    <property type="match status" value="5"/>
</dbReference>
<evidence type="ECO:0000256" key="3">
    <source>
        <dbReference type="SAM" id="Phobius"/>
    </source>
</evidence>
<feature type="domain" description="F-box" evidence="4">
    <location>
        <begin position="216"/>
        <end position="271"/>
    </location>
</feature>
<dbReference type="GeneTree" id="ENSGT00940000155184"/>
<dbReference type="Gene3D" id="3.80.10.10">
    <property type="entry name" value="Ribonuclease Inhibitor"/>
    <property type="match status" value="1"/>
</dbReference>
<name>H2ZMF0_CIOSA</name>
<evidence type="ECO:0000256" key="1">
    <source>
        <dbReference type="ARBA" id="ARBA00022786"/>
    </source>
</evidence>
<dbReference type="Pfam" id="PF12937">
    <property type="entry name" value="F-box-like"/>
    <property type="match status" value="1"/>
</dbReference>
<dbReference type="CDD" id="cd22117">
    <property type="entry name" value="F-box_FBXL4"/>
    <property type="match status" value="1"/>
</dbReference>
<feature type="region of interest" description="Disordered" evidence="2">
    <location>
        <begin position="193"/>
        <end position="215"/>
    </location>
</feature>
<keyword evidence="6" id="KW-1185">Reference proteome</keyword>
<dbReference type="GO" id="GO:0031146">
    <property type="term" value="P:SCF-dependent proteasomal ubiquitin-dependent protein catabolic process"/>
    <property type="evidence" value="ECO:0007669"/>
    <property type="project" value="TreeGrafter"/>
</dbReference>
<organism evidence="5 6">
    <name type="scientific">Ciona savignyi</name>
    <name type="common">Pacific transparent sea squirt</name>
    <dbReference type="NCBI Taxonomy" id="51511"/>
    <lineage>
        <taxon>Eukaryota</taxon>
        <taxon>Metazoa</taxon>
        <taxon>Chordata</taxon>
        <taxon>Tunicata</taxon>
        <taxon>Ascidiacea</taxon>
        <taxon>Phlebobranchia</taxon>
        <taxon>Cionidae</taxon>
        <taxon>Ciona</taxon>
    </lineage>
</organism>
<reference evidence="5" key="2">
    <citation type="submission" date="2025-08" db="UniProtKB">
        <authorList>
            <consortium name="Ensembl"/>
        </authorList>
    </citation>
    <scope>IDENTIFICATION</scope>
</reference>
<sequence length="595" mass="68179">IKQYAVGIIDYSSQYGGENRRSFSYSVSNIMGEPQIFPKYGDFTQAAVMRTYGPWWEKCESPKYKKDNRPRLFPFASQDYIDVVFDQAVYPWSIAIYETYNPGSLVRILALSIPLPLIDGFTHWEVLWDNPHPQHNLPTAARMFAPILREIKHRSRIIRLEFCHSHLEYYAELDAVELTVRKDSYMGNHQRMQLANEPPNSDPTDEDNPEHAPYPGGAFSQLPAELLSKIFSYLSFPDFCRAAQVCTLFRSHSYDPAQFNCLNLHTYWHMVNENTLAGIVDRCKHGCTIQTLNMRWVGGGDIMSSDQLHDFFRVCDLLTLTFLDVGSSPCITDKVLKAMTDVLPHLNHLNIESCDKPTSEGLRVLHKFSNLETLNLYRTKVDDAGIICVLRSNTQLESLNLGSCQHILDYDKVFMEMAAHCQQIRIIDVWRARSLTSQGLNELTTHCKHLEELDFGWCGTLQSSTGCFTHLAKSCRNLHKLFLTANRTVSDAEIRFLAEHCPKLRDALNYLGQICVLVILYLIVIIMSSLWLIHQKQLDILGTRQVSVAAIELLLLRCPDMQFLDLSFCFSFTVEVVNGLRTLYPHVSIKRSFQE</sequence>